<keyword evidence="2" id="KW-1185">Reference proteome</keyword>
<comment type="caution">
    <text evidence="1">The sequence shown here is derived from an EMBL/GenBank/DDBJ whole genome shotgun (WGS) entry which is preliminary data.</text>
</comment>
<sequence>MNIYQKLIEVRKSVPYLQKDSQMTSGQSYKYNSSSQVIGAVRKEMDEKNLLLITKIMDKRVHMDTVENKDNTGKVKRTTTFFTELDLMMVWVNGDEPTETVEVPWYGQGIDTAGEKGVGKALTYAEKTFLLKEFNIATDQMDVDAFQDKMEKTVGRITSNAIAQLKSEWIGKGYKANALGARVKELYSCGVSDLSEDQANELLEKIRSHKGQSA</sequence>
<gene>
    <name evidence="1" type="ORF">CF651_23100</name>
</gene>
<reference evidence="1 2" key="1">
    <citation type="submission" date="2017-07" db="EMBL/GenBank/DDBJ databases">
        <title>Genome sequencing and assembly of Paenibacillus rigui.</title>
        <authorList>
            <person name="Mayilraj S."/>
        </authorList>
    </citation>
    <scope>NUCLEOTIDE SEQUENCE [LARGE SCALE GENOMIC DNA]</scope>
    <source>
        <strain evidence="1 2">JCM 16352</strain>
    </source>
</reference>
<proteinExistence type="predicted"/>
<organism evidence="1 2">
    <name type="scientific">Paenibacillus rigui</name>
    <dbReference type="NCBI Taxonomy" id="554312"/>
    <lineage>
        <taxon>Bacteria</taxon>
        <taxon>Bacillati</taxon>
        <taxon>Bacillota</taxon>
        <taxon>Bacilli</taxon>
        <taxon>Bacillales</taxon>
        <taxon>Paenibacillaceae</taxon>
        <taxon>Paenibacillus</taxon>
    </lineage>
</organism>
<accession>A0A229UKU3</accession>
<protein>
    <recommendedName>
        <fullName evidence="3">Single-stranded DNA-binding protein</fullName>
    </recommendedName>
</protein>
<evidence type="ECO:0000313" key="1">
    <source>
        <dbReference type="EMBL" id="OXM84002.1"/>
    </source>
</evidence>
<evidence type="ECO:0008006" key="3">
    <source>
        <dbReference type="Google" id="ProtNLM"/>
    </source>
</evidence>
<name>A0A229UKU3_9BACL</name>
<dbReference type="Proteomes" id="UP000215509">
    <property type="component" value="Unassembled WGS sequence"/>
</dbReference>
<dbReference type="Pfam" id="PF04404">
    <property type="entry name" value="ERF"/>
    <property type="match status" value="1"/>
</dbReference>
<dbReference type="OrthoDB" id="1976435at2"/>
<dbReference type="InterPro" id="IPR007499">
    <property type="entry name" value="ERF_bacteria_virus"/>
</dbReference>
<dbReference type="EMBL" id="NMQW01000036">
    <property type="protein sequence ID" value="OXM84002.1"/>
    <property type="molecule type" value="Genomic_DNA"/>
</dbReference>
<dbReference type="RefSeq" id="WP_094017248.1">
    <property type="nucleotide sequence ID" value="NZ_NMQW01000036.1"/>
</dbReference>
<dbReference type="AlphaFoldDB" id="A0A229UKU3"/>
<evidence type="ECO:0000313" key="2">
    <source>
        <dbReference type="Proteomes" id="UP000215509"/>
    </source>
</evidence>